<protein>
    <submittedName>
        <fullName evidence="3">Amidohydrolase</fullName>
    </submittedName>
</protein>
<dbReference type="InterPro" id="IPR032466">
    <property type="entry name" value="Metal_Hydrolase"/>
</dbReference>
<dbReference type="InterPro" id="IPR006680">
    <property type="entry name" value="Amidohydro-rel"/>
</dbReference>
<dbReference type="EMBL" id="CP079105">
    <property type="protein sequence ID" value="QXQ13584.1"/>
    <property type="molecule type" value="Genomic_DNA"/>
</dbReference>
<evidence type="ECO:0000313" key="3">
    <source>
        <dbReference type="EMBL" id="QXQ13584.1"/>
    </source>
</evidence>
<dbReference type="Gene3D" id="3.20.20.140">
    <property type="entry name" value="Metal-dependent hydrolases"/>
    <property type="match status" value="1"/>
</dbReference>
<keyword evidence="1" id="KW-0456">Lyase</keyword>
<dbReference type="RefSeq" id="WP_066474726.1">
    <property type="nucleotide sequence ID" value="NZ_CBCRUZ010000007.1"/>
</dbReference>
<feature type="domain" description="Amidohydrolase-related" evidence="2">
    <location>
        <begin position="4"/>
        <end position="307"/>
    </location>
</feature>
<sequence length="343" mass="36490">MNRIDVHQHLIPDSYRAALRAHGITAVGGRDLPQWSTAAALEVMDDVGTANAVLSVSAPGTTFVAEPKNAAALARATNDETAELLRPHRDRLGFFAMVPLPDSAAAGVEAARAIDILGADGAVLLANNSGSYLGQDGQDDLWQVLDDRHGVVLIHPAELPGPTVPGIAPFAADFLLDTTRAAYLLVRNGVRRKYPNISFILSHAGGFVPYAAHRMALAITADTGRSPLDCLDDFASFYFDTALSASPATFPSLLAFAQPGHVLFGSDWPFAPAEAGRYFAAHLDTDSALDEPARAAIDRTNALRLFPRFGAAPPIPHGPLATRVRRHLTRATVRAVTKIVGTR</sequence>
<evidence type="ECO:0000313" key="4">
    <source>
        <dbReference type="Proteomes" id="UP000887023"/>
    </source>
</evidence>
<dbReference type="InterPro" id="IPR032465">
    <property type="entry name" value="ACMSD"/>
</dbReference>
<dbReference type="PANTHER" id="PTHR21240">
    <property type="entry name" value="2-AMINO-3-CARBOXYLMUCONATE-6-SEMIALDEHYDE DECARBOXYLASE"/>
    <property type="match status" value="1"/>
</dbReference>
<dbReference type="PANTHER" id="PTHR21240:SF28">
    <property type="entry name" value="ISO-OROTATE DECARBOXYLASE (EUROFUNG)"/>
    <property type="match status" value="1"/>
</dbReference>
<evidence type="ECO:0000259" key="2">
    <source>
        <dbReference type="Pfam" id="PF04909"/>
    </source>
</evidence>
<proteinExistence type="predicted"/>
<dbReference type="Pfam" id="PF04909">
    <property type="entry name" value="Amidohydro_2"/>
    <property type="match status" value="1"/>
</dbReference>
<accession>A0ABX8S6W7</accession>
<name>A0ABX8S6W7_9ACTN</name>
<gene>
    <name evidence="3" type="ORF">KV203_17500</name>
</gene>
<reference evidence="3" key="1">
    <citation type="submission" date="2021-07" db="EMBL/GenBank/DDBJ databases">
        <title>Candidatus Kaistella beijingensis sp. nov. isolated from a municipal wastewater treatment plant is involved in sludge foaming.</title>
        <authorList>
            <person name="Song Y."/>
            <person name="Liu S.-J."/>
        </authorList>
    </citation>
    <scope>NUCLEOTIDE SEQUENCE</scope>
    <source>
        <strain evidence="3">DSM 43998</strain>
    </source>
</reference>
<dbReference type="Proteomes" id="UP000887023">
    <property type="component" value="Chromosome"/>
</dbReference>
<dbReference type="SUPFAM" id="SSF51556">
    <property type="entry name" value="Metallo-dependent hydrolases"/>
    <property type="match status" value="1"/>
</dbReference>
<organism evidence="3 4">
    <name type="scientific">Skermania pinensis</name>
    <dbReference type="NCBI Taxonomy" id="39122"/>
    <lineage>
        <taxon>Bacteria</taxon>
        <taxon>Bacillati</taxon>
        <taxon>Actinomycetota</taxon>
        <taxon>Actinomycetes</taxon>
        <taxon>Mycobacteriales</taxon>
        <taxon>Gordoniaceae</taxon>
        <taxon>Skermania</taxon>
    </lineage>
</organism>
<keyword evidence="4" id="KW-1185">Reference proteome</keyword>
<evidence type="ECO:0000256" key="1">
    <source>
        <dbReference type="ARBA" id="ARBA00023239"/>
    </source>
</evidence>